<dbReference type="SUPFAM" id="SSF49344">
    <property type="entry name" value="CBD9-like"/>
    <property type="match status" value="1"/>
</dbReference>
<keyword evidence="5 8" id="KW-1133">Transmembrane helix</keyword>
<dbReference type="PROSITE" id="PS50939">
    <property type="entry name" value="CYTOCHROME_B561"/>
    <property type="match status" value="1"/>
</dbReference>
<evidence type="ECO:0000256" key="1">
    <source>
        <dbReference type="ARBA" id="ARBA00004370"/>
    </source>
</evidence>
<evidence type="ECO:0000256" key="7">
    <source>
        <dbReference type="SAM" id="MobiDB-lite"/>
    </source>
</evidence>
<feature type="domain" description="Cytochrome b561" evidence="11">
    <location>
        <begin position="163"/>
        <end position="376"/>
    </location>
</feature>
<dbReference type="GO" id="GO:0016020">
    <property type="term" value="C:membrane"/>
    <property type="evidence" value="ECO:0007669"/>
    <property type="project" value="UniProtKB-SubCell"/>
</dbReference>
<dbReference type="InterPro" id="IPR006593">
    <property type="entry name" value="Cyt_b561/ferric_Rdtase_TM"/>
</dbReference>
<keyword evidence="6 8" id="KW-0472">Membrane</keyword>
<keyword evidence="3 8" id="KW-0812">Transmembrane</keyword>
<dbReference type="Pfam" id="PF03351">
    <property type="entry name" value="DOMON"/>
    <property type="match status" value="1"/>
</dbReference>
<feature type="compositionally biased region" description="Basic and acidic residues" evidence="7">
    <location>
        <begin position="391"/>
        <end position="401"/>
    </location>
</feature>
<comment type="caution">
    <text evidence="12">The sequence shown here is derived from an EMBL/GenBank/DDBJ whole genome shotgun (WGS) entry which is preliminary data.</text>
</comment>
<evidence type="ECO:0000256" key="4">
    <source>
        <dbReference type="ARBA" id="ARBA00022982"/>
    </source>
</evidence>
<protein>
    <recommendedName>
        <fullName evidence="14">Cytochrome b561 domain-containing protein</fullName>
    </recommendedName>
</protein>
<feature type="domain" description="DOMON" evidence="10">
    <location>
        <begin position="33"/>
        <end position="147"/>
    </location>
</feature>
<gene>
    <name evidence="12" type="ORF">HDU87_000366</name>
</gene>
<feature type="chain" id="PRO_5041920183" description="Cytochrome b561 domain-containing protein" evidence="9">
    <location>
        <begin position="25"/>
        <end position="417"/>
    </location>
</feature>
<dbReference type="CDD" id="cd08760">
    <property type="entry name" value="Cyt_b561_FRRS1_like"/>
    <property type="match status" value="1"/>
</dbReference>
<sequence>MLPRLVSNLAALLALTTTLVPVQAGPLCFAVESATACVYSTQDAGDALIRIEYPPQLGWVAFGLGTGMNSADVMMAYALPDGSISITRRSSSGHFLPTLASTQDLTITNSSSSSSGNVVTFRRPLAAASASTPSIQQSTQPLIWAGYTGSPPTSPGAIPQHTVSGVASGNLLDGSMAFAHSSPSAPPPTIVTGDDGSRDRRLRIIHGTLMAFAWVGLAPAAILIARFGKKALGVWWFRIHFTLFGLCAALTYAAFAIVYRVVADTGENHYDYSASGIHVILGLLVVILTAPQAFLGIVIDKLWSPTRKSIPWRDKLHWWLGRLTFLLAVINIPFGIALFYRDDNNNNRPAWPYILYALLLGAAVVAFVGLAIKSRREAAGHHVAVASNDNTGHKDDRRGQLDRPTSAQTLDPARDIP</sequence>
<dbReference type="EMBL" id="JADGJQ010000010">
    <property type="protein sequence ID" value="KAJ3182026.1"/>
    <property type="molecule type" value="Genomic_DNA"/>
</dbReference>
<feature type="transmembrane region" description="Helical" evidence="8">
    <location>
        <begin position="319"/>
        <end position="341"/>
    </location>
</feature>
<evidence type="ECO:0000256" key="3">
    <source>
        <dbReference type="ARBA" id="ARBA00022692"/>
    </source>
</evidence>
<feature type="transmembrane region" description="Helical" evidence="8">
    <location>
        <begin position="204"/>
        <end position="225"/>
    </location>
</feature>
<accession>A0AAD5XT50</accession>
<dbReference type="Proteomes" id="UP001212152">
    <property type="component" value="Unassembled WGS sequence"/>
</dbReference>
<evidence type="ECO:0000256" key="6">
    <source>
        <dbReference type="ARBA" id="ARBA00023136"/>
    </source>
</evidence>
<dbReference type="AlphaFoldDB" id="A0AAD5XT50"/>
<dbReference type="Gene3D" id="1.20.120.1770">
    <property type="match status" value="1"/>
</dbReference>
<keyword evidence="9" id="KW-0732">Signal</keyword>
<dbReference type="Gene3D" id="2.60.40.1210">
    <property type="entry name" value="Cellobiose dehydrogenase, cytochrome domain"/>
    <property type="match status" value="1"/>
</dbReference>
<evidence type="ECO:0000259" key="10">
    <source>
        <dbReference type="PROSITE" id="PS50836"/>
    </source>
</evidence>
<dbReference type="InterPro" id="IPR005018">
    <property type="entry name" value="DOMON_domain"/>
</dbReference>
<evidence type="ECO:0000259" key="11">
    <source>
        <dbReference type="PROSITE" id="PS50939"/>
    </source>
</evidence>
<feature type="transmembrane region" description="Helical" evidence="8">
    <location>
        <begin position="353"/>
        <end position="372"/>
    </location>
</feature>
<evidence type="ECO:0000256" key="9">
    <source>
        <dbReference type="SAM" id="SignalP"/>
    </source>
</evidence>
<dbReference type="Pfam" id="PF03188">
    <property type="entry name" value="Cytochrom_B561"/>
    <property type="match status" value="1"/>
</dbReference>
<feature type="region of interest" description="Disordered" evidence="7">
    <location>
        <begin position="383"/>
        <end position="417"/>
    </location>
</feature>
<evidence type="ECO:0000313" key="13">
    <source>
        <dbReference type="Proteomes" id="UP001212152"/>
    </source>
</evidence>
<organism evidence="12 13">
    <name type="scientific">Geranomyces variabilis</name>
    <dbReference type="NCBI Taxonomy" id="109894"/>
    <lineage>
        <taxon>Eukaryota</taxon>
        <taxon>Fungi</taxon>
        <taxon>Fungi incertae sedis</taxon>
        <taxon>Chytridiomycota</taxon>
        <taxon>Chytridiomycota incertae sedis</taxon>
        <taxon>Chytridiomycetes</taxon>
        <taxon>Spizellomycetales</taxon>
        <taxon>Powellomycetaceae</taxon>
        <taxon>Geranomyces</taxon>
    </lineage>
</organism>
<keyword evidence="13" id="KW-1185">Reference proteome</keyword>
<feature type="transmembrane region" description="Helical" evidence="8">
    <location>
        <begin position="279"/>
        <end position="299"/>
    </location>
</feature>
<evidence type="ECO:0000313" key="12">
    <source>
        <dbReference type="EMBL" id="KAJ3182026.1"/>
    </source>
</evidence>
<feature type="signal peptide" evidence="9">
    <location>
        <begin position="1"/>
        <end position="24"/>
    </location>
</feature>
<evidence type="ECO:0008006" key="14">
    <source>
        <dbReference type="Google" id="ProtNLM"/>
    </source>
</evidence>
<dbReference type="PANTHER" id="PTHR47797">
    <property type="entry name" value="DEHYDROGENASE, PUTATIVE (AFU_ORTHOLOGUE AFUA_8G05805)-RELATED"/>
    <property type="match status" value="1"/>
</dbReference>
<keyword evidence="4" id="KW-0249">Electron transport</keyword>
<dbReference type="PROSITE" id="PS50836">
    <property type="entry name" value="DOMON"/>
    <property type="match status" value="1"/>
</dbReference>
<evidence type="ECO:0000256" key="8">
    <source>
        <dbReference type="SAM" id="Phobius"/>
    </source>
</evidence>
<comment type="subcellular location">
    <subcellularLocation>
        <location evidence="1">Membrane</location>
    </subcellularLocation>
</comment>
<evidence type="ECO:0000256" key="5">
    <source>
        <dbReference type="ARBA" id="ARBA00022989"/>
    </source>
</evidence>
<evidence type="ECO:0000256" key="2">
    <source>
        <dbReference type="ARBA" id="ARBA00022448"/>
    </source>
</evidence>
<dbReference type="SMART" id="SM00664">
    <property type="entry name" value="DoH"/>
    <property type="match status" value="1"/>
</dbReference>
<dbReference type="SMART" id="SM00665">
    <property type="entry name" value="B561"/>
    <property type="match status" value="1"/>
</dbReference>
<keyword evidence="2" id="KW-0813">Transport</keyword>
<dbReference type="PANTHER" id="PTHR47797:SF3">
    <property type="entry name" value="CYTOCHROME B561 DOMAIN-CONTAINING PROTEIN"/>
    <property type="match status" value="1"/>
</dbReference>
<proteinExistence type="predicted"/>
<reference evidence="12" key="1">
    <citation type="submission" date="2020-05" db="EMBL/GenBank/DDBJ databases">
        <title>Phylogenomic resolution of chytrid fungi.</title>
        <authorList>
            <person name="Stajich J.E."/>
            <person name="Amses K."/>
            <person name="Simmons R."/>
            <person name="Seto K."/>
            <person name="Myers J."/>
            <person name="Bonds A."/>
            <person name="Quandt C.A."/>
            <person name="Barry K."/>
            <person name="Liu P."/>
            <person name="Grigoriev I."/>
            <person name="Longcore J.E."/>
            <person name="James T.Y."/>
        </authorList>
    </citation>
    <scope>NUCLEOTIDE SEQUENCE</scope>
    <source>
        <strain evidence="12">JEL0379</strain>
    </source>
</reference>
<name>A0AAD5XT50_9FUNG</name>
<feature type="transmembrane region" description="Helical" evidence="8">
    <location>
        <begin position="237"/>
        <end position="259"/>
    </location>
</feature>